<dbReference type="PANTHER" id="PTHR11208:SF125">
    <property type="entry name" value="KH DOMAIN-CONTAINING RNA-BINDING PROTEIN QKI"/>
    <property type="match status" value="1"/>
</dbReference>
<dbReference type="WBParaSite" id="MhA1_Contig1718.frz3.gene8">
    <property type="protein sequence ID" value="MhA1_Contig1718.frz3.gene8"/>
    <property type="gene ID" value="MhA1_Contig1718.frz3.gene8"/>
</dbReference>
<dbReference type="GO" id="GO:0048024">
    <property type="term" value="P:regulation of mRNA splicing, via spliceosome"/>
    <property type="evidence" value="ECO:0007669"/>
    <property type="project" value="TreeGrafter"/>
</dbReference>
<dbReference type="GO" id="GO:0003729">
    <property type="term" value="F:mRNA binding"/>
    <property type="evidence" value="ECO:0007669"/>
    <property type="project" value="TreeGrafter"/>
</dbReference>
<dbReference type="InterPro" id="IPR045071">
    <property type="entry name" value="BBP-like"/>
</dbReference>
<evidence type="ECO:0000313" key="4">
    <source>
        <dbReference type="Proteomes" id="UP000095281"/>
    </source>
</evidence>
<reference evidence="5" key="1">
    <citation type="submission" date="2016-11" db="UniProtKB">
        <authorList>
            <consortium name="WormBaseParasite"/>
        </authorList>
    </citation>
    <scope>IDENTIFICATION</scope>
</reference>
<organism evidence="4 5">
    <name type="scientific">Meloidogyne hapla</name>
    <name type="common">Root-knot nematode worm</name>
    <dbReference type="NCBI Taxonomy" id="6305"/>
    <lineage>
        <taxon>Eukaryota</taxon>
        <taxon>Metazoa</taxon>
        <taxon>Ecdysozoa</taxon>
        <taxon>Nematoda</taxon>
        <taxon>Chromadorea</taxon>
        <taxon>Rhabditida</taxon>
        <taxon>Tylenchina</taxon>
        <taxon>Tylenchomorpha</taxon>
        <taxon>Tylenchoidea</taxon>
        <taxon>Meloidogynidae</taxon>
        <taxon>Meloidogyninae</taxon>
        <taxon>Meloidogyne</taxon>
    </lineage>
</organism>
<dbReference type="Gene3D" id="3.30.1370.10">
    <property type="entry name" value="K Homology domain, type 1"/>
    <property type="match status" value="1"/>
</dbReference>
<accession>A0A1I8B9V2</accession>
<feature type="domain" description="K Homology" evidence="3">
    <location>
        <begin position="14"/>
        <end position="107"/>
    </location>
</feature>
<dbReference type="InterPro" id="IPR036612">
    <property type="entry name" value="KH_dom_type_1_sf"/>
</dbReference>
<proteinExistence type="predicted"/>
<keyword evidence="4" id="KW-1185">Reference proteome</keyword>
<dbReference type="InterPro" id="IPR004087">
    <property type="entry name" value="KH_dom"/>
</dbReference>
<feature type="compositionally biased region" description="Basic and acidic residues" evidence="2">
    <location>
        <begin position="138"/>
        <end position="147"/>
    </location>
</feature>
<dbReference type="InterPro" id="IPR055256">
    <property type="entry name" value="KH_1_KHDC4/BBP-like"/>
</dbReference>
<dbReference type="SUPFAM" id="SSF54791">
    <property type="entry name" value="Eukaryotic type KH-domain (KH-domain type I)"/>
    <property type="match status" value="1"/>
</dbReference>
<dbReference type="AlphaFoldDB" id="A0A1I8B9V2"/>
<name>A0A1I8B9V2_MELHA</name>
<keyword evidence="1" id="KW-0694">RNA-binding</keyword>
<evidence type="ECO:0000256" key="1">
    <source>
        <dbReference type="ARBA" id="ARBA00022884"/>
    </source>
</evidence>
<dbReference type="GO" id="GO:0005634">
    <property type="term" value="C:nucleus"/>
    <property type="evidence" value="ECO:0007669"/>
    <property type="project" value="TreeGrafter"/>
</dbReference>
<dbReference type="PANTHER" id="PTHR11208">
    <property type="entry name" value="RNA-BINDING PROTEIN RELATED"/>
    <property type="match status" value="1"/>
</dbReference>
<sequence>MYGRSTQPVRKPKTFHEAKLIVPLNVYSTFPGRLMGPGGMTKQQMELETDTKIMLRGRGSMRKEKEDECRGLPGYEEDMHVIIQCFDTYSGKEKMDRAIFYIKRLFDPKECNDIIKKEQLLYLAKQRGTYQKRTNYVRHIDSTRHSPETSSTQIPTTQTTFQTTSTQTTHSTSTQTSSSQTTAGYLQPAISSQPSASSSFPSNVLELGGIYEEGRSGVLKCGVGVFIVRHTKTGGINSRSHPFGGSSAGFSPSLQDEHSPLPMKIEDVKSLISLNSGVTLDGKRLPKKTLVGRCLSCKYSGF</sequence>
<dbReference type="Proteomes" id="UP000095281">
    <property type="component" value="Unplaced"/>
</dbReference>
<feature type="region of interest" description="Disordered" evidence="2">
    <location>
        <begin position="138"/>
        <end position="183"/>
    </location>
</feature>
<evidence type="ECO:0000256" key="2">
    <source>
        <dbReference type="SAM" id="MobiDB-lite"/>
    </source>
</evidence>
<evidence type="ECO:0000259" key="3">
    <source>
        <dbReference type="SMART" id="SM00322"/>
    </source>
</evidence>
<protein>
    <submittedName>
        <fullName evidence="5">KH domain-containing protein</fullName>
    </submittedName>
</protein>
<dbReference type="SMART" id="SM00322">
    <property type="entry name" value="KH"/>
    <property type="match status" value="1"/>
</dbReference>
<feature type="compositionally biased region" description="Low complexity" evidence="2">
    <location>
        <begin position="149"/>
        <end position="183"/>
    </location>
</feature>
<evidence type="ECO:0000313" key="5">
    <source>
        <dbReference type="WBParaSite" id="MhA1_Contig1718.frz3.gene8"/>
    </source>
</evidence>
<dbReference type="Pfam" id="PF22675">
    <property type="entry name" value="KH-I_KHDC4-BBP"/>
    <property type="match status" value="1"/>
</dbReference>